<evidence type="ECO:0000256" key="2">
    <source>
        <dbReference type="SAM" id="Phobius"/>
    </source>
</evidence>
<evidence type="ECO:0000313" key="4">
    <source>
        <dbReference type="Proteomes" id="UP001218218"/>
    </source>
</evidence>
<dbReference type="AlphaFoldDB" id="A0AAD6ZWX2"/>
<feature type="region of interest" description="Disordered" evidence="1">
    <location>
        <begin position="106"/>
        <end position="134"/>
    </location>
</feature>
<keyword evidence="2" id="KW-1133">Transmembrane helix</keyword>
<feature type="transmembrane region" description="Helical" evidence="2">
    <location>
        <begin position="357"/>
        <end position="375"/>
    </location>
</feature>
<feature type="transmembrane region" description="Helical" evidence="2">
    <location>
        <begin position="225"/>
        <end position="243"/>
    </location>
</feature>
<keyword evidence="4" id="KW-1185">Reference proteome</keyword>
<organism evidence="3 4">
    <name type="scientific">Mycena albidolilacea</name>
    <dbReference type="NCBI Taxonomy" id="1033008"/>
    <lineage>
        <taxon>Eukaryota</taxon>
        <taxon>Fungi</taxon>
        <taxon>Dikarya</taxon>
        <taxon>Basidiomycota</taxon>
        <taxon>Agaricomycotina</taxon>
        <taxon>Agaricomycetes</taxon>
        <taxon>Agaricomycetidae</taxon>
        <taxon>Agaricales</taxon>
        <taxon>Marasmiineae</taxon>
        <taxon>Mycenaceae</taxon>
        <taxon>Mycena</taxon>
    </lineage>
</organism>
<dbReference type="EMBL" id="JARIHO010000025">
    <property type="protein sequence ID" value="KAJ7342646.1"/>
    <property type="molecule type" value="Genomic_DNA"/>
</dbReference>
<sequence length="393" mass="44454">MDSTITGGILLIGALLLFLRDQCDIEGVAYLANLLLGIIVMYDSKEVSQAVWTQLVTVYSLLISASIVIGTNGLSRFHSEMTVLLVLSPLLLALVYVSPSENSQAAQRTSAMQRTSAARRTSAVQRTSATRRTSVQQRTLMRAGEIRQIATFLLALIHTQQHCRIPRWHPRAHPERLAQQRMSATQMSGFLAFTTLADNNHFTAASPCDPLANSSVGITVLYDSISLPYFGVPLVILSLFPVFKETGASNSTAMAVVIGTIVPVILVVIALIYAVIKLRYELTKRVRHRMRNINIHSLSNFRVLWLMFWAYWDAFERRYPFLHFCSVFLVPMMYWVMLNELQLWATPDNIFTPSFGQVLALFVVLPPLVQVLMLIPKVYRRWFRNLTVIQLFF</sequence>
<keyword evidence="2" id="KW-0472">Membrane</keyword>
<feature type="transmembrane region" description="Helical" evidence="2">
    <location>
        <begin position="47"/>
        <end position="69"/>
    </location>
</feature>
<gene>
    <name evidence="3" type="ORF">DFH08DRAFT_811719</name>
</gene>
<proteinExistence type="predicted"/>
<evidence type="ECO:0000313" key="3">
    <source>
        <dbReference type="EMBL" id="KAJ7342646.1"/>
    </source>
</evidence>
<dbReference type="Proteomes" id="UP001218218">
    <property type="component" value="Unassembled WGS sequence"/>
</dbReference>
<comment type="caution">
    <text evidence="3">The sequence shown here is derived from an EMBL/GenBank/DDBJ whole genome shotgun (WGS) entry which is preliminary data.</text>
</comment>
<evidence type="ECO:0000256" key="1">
    <source>
        <dbReference type="SAM" id="MobiDB-lite"/>
    </source>
</evidence>
<protein>
    <submittedName>
        <fullName evidence="3">Uncharacterized protein</fullName>
    </submittedName>
</protein>
<name>A0AAD6ZWX2_9AGAR</name>
<accession>A0AAD6ZWX2</accession>
<feature type="transmembrane region" description="Helical" evidence="2">
    <location>
        <begin position="255"/>
        <end position="275"/>
    </location>
</feature>
<reference evidence="3" key="1">
    <citation type="submission" date="2023-03" db="EMBL/GenBank/DDBJ databases">
        <title>Massive genome expansion in bonnet fungi (Mycena s.s.) driven by repeated elements and novel gene families across ecological guilds.</title>
        <authorList>
            <consortium name="Lawrence Berkeley National Laboratory"/>
            <person name="Harder C.B."/>
            <person name="Miyauchi S."/>
            <person name="Viragh M."/>
            <person name="Kuo A."/>
            <person name="Thoen E."/>
            <person name="Andreopoulos B."/>
            <person name="Lu D."/>
            <person name="Skrede I."/>
            <person name="Drula E."/>
            <person name="Henrissat B."/>
            <person name="Morin E."/>
            <person name="Kohler A."/>
            <person name="Barry K."/>
            <person name="LaButti K."/>
            <person name="Morin E."/>
            <person name="Salamov A."/>
            <person name="Lipzen A."/>
            <person name="Mereny Z."/>
            <person name="Hegedus B."/>
            <person name="Baldrian P."/>
            <person name="Stursova M."/>
            <person name="Weitz H."/>
            <person name="Taylor A."/>
            <person name="Grigoriev I.V."/>
            <person name="Nagy L.G."/>
            <person name="Martin F."/>
            <person name="Kauserud H."/>
        </authorList>
    </citation>
    <scope>NUCLEOTIDE SEQUENCE</scope>
    <source>
        <strain evidence="3">CBHHK002</strain>
    </source>
</reference>
<keyword evidence="2" id="KW-0812">Transmembrane</keyword>
<feature type="transmembrane region" description="Helical" evidence="2">
    <location>
        <begin position="319"/>
        <end position="337"/>
    </location>
</feature>